<dbReference type="Proteomes" id="UP000649617">
    <property type="component" value="Unassembled WGS sequence"/>
</dbReference>
<gene>
    <name evidence="5" type="primary">ltaA</name>
    <name evidence="5" type="ORF">SPIL2461_LOCUS20402</name>
</gene>
<dbReference type="Pfam" id="PF01212">
    <property type="entry name" value="Beta_elim_lyase"/>
    <property type="match status" value="1"/>
</dbReference>
<dbReference type="EMBL" id="CAJNIZ010045340">
    <property type="protein sequence ID" value="CAE7717375.1"/>
    <property type="molecule type" value="Genomic_DNA"/>
</dbReference>
<dbReference type="Gene3D" id="3.40.640.10">
    <property type="entry name" value="Type I PLP-dependent aspartate aminotransferase-like (Major domain)"/>
    <property type="match status" value="1"/>
</dbReference>
<evidence type="ECO:0000259" key="4">
    <source>
        <dbReference type="Pfam" id="PF01212"/>
    </source>
</evidence>
<feature type="non-terminal residue" evidence="5">
    <location>
        <position position="1"/>
    </location>
</feature>
<organism evidence="5 6">
    <name type="scientific">Symbiodinium pilosum</name>
    <name type="common">Dinoflagellate</name>
    <dbReference type="NCBI Taxonomy" id="2952"/>
    <lineage>
        <taxon>Eukaryota</taxon>
        <taxon>Sar</taxon>
        <taxon>Alveolata</taxon>
        <taxon>Dinophyceae</taxon>
        <taxon>Suessiales</taxon>
        <taxon>Symbiodiniaceae</taxon>
        <taxon>Symbiodinium</taxon>
    </lineage>
</organism>
<dbReference type="InterPro" id="IPR001597">
    <property type="entry name" value="ArAA_b-elim_lyase/Thr_aldolase"/>
</dbReference>
<dbReference type="OrthoDB" id="10261951at2759"/>
<feature type="domain" description="Aromatic amino acid beta-eliminating lyase/threonine aldolase" evidence="4">
    <location>
        <begin position="10"/>
        <end position="222"/>
    </location>
</feature>
<keyword evidence="6" id="KW-1185">Reference proteome</keyword>
<comment type="similarity">
    <text evidence="2">Belongs to the threonine aldolase family.</text>
</comment>
<accession>A0A812X0K4</accession>
<proteinExistence type="inferred from homology"/>
<dbReference type="PANTHER" id="PTHR48097">
    <property type="entry name" value="L-THREONINE ALDOLASE-RELATED"/>
    <property type="match status" value="1"/>
</dbReference>
<evidence type="ECO:0000256" key="3">
    <source>
        <dbReference type="ARBA" id="ARBA00022898"/>
    </source>
</evidence>
<evidence type="ECO:0000256" key="2">
    <source>
        <dbReference type="ARBA" id="ARBA00006966"/>
    </source>
</evidence>
<dbReference type="GO" id="GO:0008732">
    <property type="term" value="F:L-allo-threonine aldolase activity"/>
    <property type="evidence" value="ECO:0007669"/>
    <property type="project" value="TreeGrafter"/>
</dbReference>
<evidence type="ECO:0000313" key="5">
    <source>
        <dbReference type="EMBL" id="CAE7717375.1"/>
    </source>
</evidence>
<dbReference type="AlphaFoldDB" id="A0A812X0K4"/>
<keyword evidence="3" id="KW-0663">Pyridoxal phosphate</keyword>
<comment type="cofactor">
    <cofactor evidence="1">
        <name>pyridoxal 5'-phosphate</name>
        <dbReference type="ChEBI" id="CHEBI:597326"/>
    </cofactor>
</comment>
<protein>
    <submittedName>
        <fullName evidence="5">LtaA protein</fullName>
    </submittedName>
</protein>
<reference evidence="5" key="1">
    <citation type="submission" date="2021-02" db="EMBL/GenBank/DDBJ databases">
        <authorList>
            <person name="Dougan E. K."/>
            <person name="Rhodes N."/>
            <person name="Thang M."/>
            <person name="Chan C."/>
        </authorList>
    </citation>
    <scope>NUCLEOTIDE SEQUENCE</scope>
</reference>
<dbReference type="GO" id="GO:0006545">
    <property type="term" value="P:glycine biosynthetic process"/>
    <property type="evidence" value="ECO:0007669"/>
    <property type="project" value="TreeGrafter"/>
</dbReference>
<dbReference type="InterPro" id="IPR015424">
    <property type="entry name" value="PyrdxlP-dep_Trfase"/>
</dbReference>
<dbReference type="GO" id="GO:0006567">
    <property type="term" value="P:L-threonine catabolic process"/>
    <property type="evidence" value="ECO:0007669"/>
    <property type="project" value="TreeGrafter"/>
</dbReference>
<evidence type="ECO:0000256" key="1">
    <source>
        <dbReference type="ARBA" id="ARBA00001933"/>
    </source>
</evidence>
<sequence length="300" mass="33282">VAAKEALEVDVYGHNEKLQQFEAEVAEFLGKEAGLFFPTGTLAQRATLHAHFQQMESASARLFLHPTSHLIHHDCLRDGPAQAELARGNVDRLPAFSVQVVGDFARAVRPGDLQSRLGPGDVVVVEIPQRMNGGRTCFWDDLIEVRRLVTEAGARLHMDGARLFEAMPFYRKDIKEICALFDSVYISWYKGFGGLSGAMLTAPAALTMLATDWRARLGASMFSLAPQWLDAREQFRSYQGSFPERFARLQELVAAFKADTTLGALLRFEPAEPESCMIHIYLPGTDDTLEAAHDGFSAQH</sequence>
<dbReference type="InterPro" id="IPR015421">
    <property type="entry name" value="PyrdxlP-dep_Trfase_major"/>
</dbReference>
<dbReference type="GO" id="GO:0005829">
    <property type="term" value="C:cytosol"/>
    <property type="evidence" value="ECO:0007669"/>
    <property type="project" value="TreeGrafter"/>
</dbReference>
<comment type="caution">
    <text evidence="5">The sequence shown here is derived from an EMBL/GenBank/DDBJ whole genome shotgun (WGS) entry which is preliminary data.</text>
</comment>
<name>A0A812X0K4_SYMPI</name>
<dbReference type="SUPFAM" id="SSF53383">
    <property type="entry name" value="PLP-dependent transferases"/>
    <property type="match status" value="1"/>
</dbReference>
<dbReference type="PANTHER" id="PTHR48097:SF9">
    <property type="entry name" value="L-THREONINE ALDOLASE"/>
    <property type="match status" value="1"/>
</dbReference>
<evidence type="ECO:0000313" key="6">
    <source>
        <dbReference type="Proteomes" id="UP000649617"/>
    </source>
</evidence>